<dbReference type="EMBL" id="CP012672">
    <property type="protein sequence ID" value="AUX37525.1"/>
    <property type="molecule type" value="Genomic_DNA"/>
</dbReference>
<dbReference type="InterPro" id="IPR007055">
    <property type="entry name" value="BON_dom"/>
</dbReference>
<dbReference type="PROSITE" id="PS50914">
    <property type="entry name" value="BON"/>
    <property type="match status" value="1"/>
</dbReference>
<name>A0A4P2R3I7_SORCE</name>
<dbReference type="Gene3D" id="3.30.1340.30">
    <property type="match status" value="2"/>
</dbReference>
<gene>
    <name evidence="2" type="ORF">SOCE836_097500</name>
</gene>
<dbReference type="AlphaFoldDB" id="A0A4P2R3I7"/>
<dbReference type="Proteomes" id="UP000295497">
    <property type="component" value="Chromosome"/>
</dbReference>
<accession>A0A4P2R3I7</accession>
<sequence length="292" mass="32043">MGASEVCGGDRRAAGGFGRRVACTSPRLGTMARSMDGAELVTSRAHAALGRLGFDLHRYPVRLEYLDGVLAMEGELPDVAAKKRALERGAALPEVRWVADRLRVEPSVGMSDAEVLDHLRDVLLSEPTFDECTVRVRRGGALDVFREPPRPRGALEVAVDEGVVRLEGAVPSLSHKRLAGVLCWWAPGTRDVVNALEVDAPEEDNDDEISDAVRIVLEKDPLLDASEIGVSTERSRVTLRGLVASEEQRRIAEHDAWYVFGVNDVSNEIEVSQDVRRRVTPPRGSRERCPHS</sequence>
<reference evidence="2 3" key="1">
    <citation type="submission" date="2015-09" db="EMBL/GenBank/DDBJ databases">
        <title>Sorangium comparison.</title>
        <authorList>
            <person name="Zaburannyi N."/>
            <person name="Bunk B."/>
            <person name="Overmann J."/>
            <person name="Mueller R."/>
        </authorList>
    </citation>
    <scope>NUCLEOTIDE SEQUENCE [LARGE SCALE GENOMIC DNA]</scope>
    <source>
        <strain evidence="2 3">So ce836</strain>
    </source>
</reference>
<evidence type="ECO:0000259" key="1">
    <source>
        <dbReference type="PROSITE" id="PS50914"/>
    </source>
</evidence>
<evidence type="ECO:0000313" key="3">
    <source>
        <dbReference type="Proteomes" id="UP000295497"/>
    </source>
</evidence>
<feature type="domain" description="BON" evidence="1">
    <location>
        <begin position="205"/>
        <end position="273"/>
    </location>
</feature>
<dbReference type="Pfam" id="PF04972">
    <property type="entry name" value="BON"/>
    <property type="match status" value="2"/>
</dbReference>
<proteinExistence type="predicted"/>
<dbReference type="InterPro" id="IPR051686">
    <property type="entry name" value="Lipoprotein_DolP"/>
</dbReference>
<dbReference type="PANTHER" id="PTHR34606:SF15">
    <property type="entry name" value="BON DOMAIN-CONTAINING PROTEIN"/>
    <property type="match status" value="1"/>
</dbReference>
<evidence type="ECO:0000313" key="2">
    <source>
        <dbReference type="EMBL" id="AUX37525.1"/>
    </source>
</evidence>
<organism evidence="2 3">
    <name type="scientific">Sorangium cellulosum</name>
    <name type="common">Polyangium cellulosum</name>
    <dbReference type="NCBI Taxonomy" id="56"/>
    <lineage>
        <taxon>Bacteria</taxon>
        <taxon>Pseudomonadati</taxon>
        <taxon>Myxococcota</taxon>
        <taxon>Polyangia</taxon>
        <taxon>Polyangiales</taxon>
        <taxon>Polyangiaceae</taxon>
        <taxon>Sorangium</taxon>
    </lineage>
</organism>
<dbReference type="PANTHER" id="PTHR34606">
    <property type="entry name" value="BON DOMAIN-CONTAINING PROTEIN"/>
    <property type="match status" value="1"/>
</dbReference>
<protein>
    <recommendedName>
        <fullName evidence="1">BON domain-containing protein</fullName>
    </recommendedName>
</protein>